<sequence length="106" mass="11333">MHLPALFDTASSSSPLCLAITPSKSNRYRASNHLSALATTCPNRRHPRGNPSPRDYSSQSPPRPIGPNKSLAITTASIAPCVNSSDAMPVDPTVDLLANCGLHHWF</sequence>
<organism evidence="2 3">
    <name type="scientific">Rickenella mellea</name>
    <dbReference type="NCBI Taxonomy" id="50990"/>
    <lineage>
        <taxon>Eukaryota</taxon>
        <taxon>Fungi</taxon>
        <taxon>Dikarya</taxon>
        <taxon>Basidiomycota</taxon>
        <taxon>Agaricomycotina</taxon>
        <taxon>Agaricomycetes</taxon>
        <taxon>Hymenochaetales</taxon>
        <taxon>Rickenellaceae</taxon>
        <taxon>Rickenella</taxon>
    </lineage>
</organism>
<protein>
    <submittedName>
        <fullName evidence="2">Uncharacterized protein</fullName>
    </submittedName>
</protein>
<evidence type="ECO:0000256" key="1">
    <source>
        <dbReference type="SAM" id="MobiDB-lite"/>
    </source>
</evidence>
<reference evidence="2 3" key="1">
    <citation type="submission" date="2018-06" db="EMBL/GenBank/DDBJ databases">
        <title>A transcriptomic atlas of mushroom development highlights an independent origin of complex multicellularity.</title>
        <authorList>
            <consortium name="DOE Joint Genome Institute"/>
            <person name="Krizsan K."/>
            <person name="Almasi E."/>
            <person name="Merenyi Z."/>
            <person name="Sahu N."/>
            <person name="Viragh M."/>
            <person name="Koszo T."/>
            <person name="Mondo S."/>
            <person name="Kiss B."/>
            <person name="Balint B."/>
            <person name="Kues U."/>
            <person name="Barry K."/>
            <person name="Hegedus J.C."/>
            <person name="Henrissat B."/>
            <person name="Johnson J."/>
            <person name="Lipzen A."/>
            <person name="Ohm R."/>
            <person name="Nagy I."/>
            <person name="Pangilinan J."/>
            <person name="Yan J."/>
            <person name="Xiong Y."/>
            <person name="Grigoriev I.V."/>
            <person name="Hibbett D.S."/>
            <person name="Nagy L.G."/>
        </authorList>
    </citation>
    <scope>NUCLEOTIDE SEQUENCE [LARGE SCALE GENOMIC DNA]</scope>
    <source>
        <strain evidence="2 3">SZMC22713</strain>
    </source>
</reference>
<keyword evidence="3" id="KW-1185">Reference proteome</keyword>
<evidence type="ECO:0000313" key="2">
    <source>
        <dbReference type="EMBL" id="TDL24157.1"/>
    </source>
</evidence>
<evidence type="ECO:0000313" key="3">
    <source>
        <dbReference type="Proteomes" id="UP000294933"/>
    </source>
</evidence>
<name>A0A4Y7Q921_9AGAM</name>
<dbReference type="Proteomes" id="UP000294933">
    <property type="component" value="Unassembled WGS sequence"/>
</dbReference>
<dbReference type="VEuPathDB" id="FungiDB:BD410DRAFT_786241"/>
<gene>
    <name evidence="2" type="ORF">BD410DRAFT_786241</name>
</gene>
<feature type="region of interest" description="Disordered" evidence="1">
    <location>
        <begin position="38"/>
        <end position="70"/>
    </location>
</feature>
<accession>A0A4Y7Q921</accession>
<proteinExistence type="predicted"/>
<dbReference type="AlphaFoldDB" id="A0A4Y7Q921"/>
<dbReference type="EMBL" id="ML170167">
    <property type="protein sequence ID" value="TDL24157.1"/>
    <property type="molecule type" value="Genomic_DNA"/>
</dbReference>